<feature type="binding site" evidence="13">
    <location>
        <position position="215"/>
    </location>
    <ligand>
        <name>substrate</name>
    </ligand>
</feature>
<evidence type="ECO:0000313" key="17">
    <source>
        <dbReference type="Proteomes" id="UP000275076"/>
    </source>
</evidence>
<dbReference type="PANTHER" id="PTHR32179">
    <property type="entry name" value="NICOTINATE-NUCLEOTIDE PYROPHOSPHORYLASE [CARBOXYLATING]"/>
    <property type="match status" value="1"/>
</dbReference>
<feature type="binding site" evidence="13">
    <location>
        <begin position="259"/>
        <end position="261"/>
    </location>
    <ligand>
        <name>substrate</name>
    </ligand>
</feature>
<dbReference type="NCBIfam" id="TIGR00078">
    <property type="entry name" value="nadC"/>
    <property type="match status" value="1"/>
</dbReference>
<evidence type="ECO:0000256" key="13">
    <source>
        <dbReference type="PIRSR" id="PIRSR006250-1"/>
    </source>
</evidence>
<evidence type="ECO:0000256" key="1">
    <source>
        <dbReference type="ARBA" id="ARBA00003237"/>
    </source>
</evidence>
<keyword evidence="17" id="KW-1185">Reference proteome</keyword>
<feature type="domain" description="Quinolinate phosphoribosyl transferase C-terminal" evidence="14">
    <location>
        <begin position="109"/>
        <end position="272"/>
    </location>
</feature>
<dbReference type="InterPro" id="IPR027277">
    <property type="entry name" value="NadC/ModD"/>
</dbReference>
<dbReference type="GO" id="GO:0034213">
    <property type="term" value="P:quinolinate catabolic process"/>
    <property type="evidence" value="ECO:0007669"/>
    <property type="project" value="TreeGrafter"/>
</dbReference>
<dbReference type="FunFam" id="3.90.1170.20:FF:000001">
    <property type="entry name" value="Nicotinate-nucleotide diphosphorylase (Carboxylating)"/>
    <property type="match status" value="1"/>
</dbReference>
<evidence type="ECO:0000256" key="8">
    <source>
        <dbReference type="ARBA" id="ARBA00022679"/>
    </source>
</evidence>
<evidence type="ECO:0000256" key="9">
    <source>
        <dbReference type="ARBA" id="ARBA00033102"/>
    </source>
</evidence>
<comment type="pathway">
    <text evidence="2">Cofactor biosynthesis; NAD(+) biosynthesis; nicotinate D-ribonucleotide from quinolinate: step 1/1.</text>
</comment>
<accession>A0A428NAD7</accession>
<feature type="binding site" evidence="13">
    <location>
        <begin position="130"/>
        <end position="132"/>
    </location>
    <ligand>
        <name>substrate</name>
    </ligand>
</feature>
<dbReference type="PIRSF" id="PIRSF006250">
    <property type="entry name" value="NadC_ModD"/>
    <property type="match status" value="1"/>
</dbReference>
<feature type="binding site" evidence="13">
    <location>
        <position position="194"/>
    </location>
    <ligand>
        <name>substrate</name>
    </ligand>
</feature>
<comment type="subunit">
    <text evidence="4">Hexamer formed by 3 homodimers.</text>
</comment>
<feature type="binding site" evidence="13">
    <location>
        <position position="164"/>
    </location>
    <ligand>
        <name>substrate</name>
    </ligand>
</feature>
<dbReference type="Proteomes" id="UP000275076">
    <property type="component" value="Unassembled WGS sequence"/>
</dbReference>
<dbReference type="InterPro" id="IPR036068">
    <property type="entry name" value="Nicotinate_pribotase-like_C"/>
</dbReference>
<gene>
    <name evidence="16" type="primary">nadC</name>
    <name evidence="16" type="ORF">D7Z54_01625</name>
</gene>
<dbReference type="EC" id="2.4.2.19" evidence="5"/>
<dbReference type="PANTHER" id="PTHR32179:SF3">
    <property type="entry name" value="NICOTINATE-NUCLEOTIDE PYROPHOSPHORYLASE [CARBOXYLATING]"/>
    <property type="match status" value="1"/>
</dbReference>
<evidence type="ECO:0000256" key="4">
    <source>
        <dbReference type="ARBA" id="ARBA00011218"/>
    </source>
</evidence>
<evidence type="ECO:0000259" key="14">
    <source>
        <dbReference type="Pfam" id="PF01729"/>
    </source>
</evidence>
<dbReference type="OrthoDB" id="9782546at2"/>
<dbReference type="SUPFAM" id="SSF51690">
    <property type="entry name" value="Nicotinate/Quinolinate PRTase C-terminal domain-like"/>
    <property type="match status" value="1"/>
</dbReference>
<feature type="domain" description="Quinolinate phosphoribosyl transferase N-terminal" evidence="15">
    <location>
        <begin position="22"/>
        <end position="107"/>
    </location>
</feature>
<keyword evidence="7 12" id="KW-0328">Glycosyltransferase</keyword>
<sequence>MNRLLVREKILAFYKEDIGTHDVTTDAIFSPYDLSEGTVFSKEEGVFCGSVVFTEGWKVLDEAVEVTVHVKDGEWVKKGDALVTVKGRTSILLSGERVLLNLVQRMCGIATMTRRVVSALGDSSIRVCDTRKTMPGLRLFDKYAVRLGGGWNHRFGLDDAAMIKDNHITAAGGIAEAVESVRQRAGHMVKIEVETTTEAEVLEAVEARADVIMFDNAKPGQVKKFVPLVPDMIVTEVSGNIGLENIGDYHGCGVDYLSVGALTHSVSALDISFLVSTT</sequence>
<evidence type="ECO:0000256" key="12">
    <source>
        <dbReference type="PIRNR" id="PIRNR006250"/>
    </source>
</evidence>
<dbReference type="Gene3D" id="3.90.1170.20">
    <property type="entry name" value="Quinolinate phosphoribosyl transferase, N-terminal domain"/>
    <property type="match status" value="1"/>
</dbReference>
<dbReference type="RefSeq" id="WP_125553764.1">
    <property type="nucleotide sequence ID" value="NZ_RBVX01000001.1"/>
</dbReference>
<dbReference type="GO" id="GO:0009435">
    <property type="term" value="P:NAD+ biosynthetic process"/>
    <property type="evidence" value="ECO:0007669"/>
    <property type="project" value="UniProtKB-UniPathway"/>
</dbReference>
<dbReference type="UniPathway" id="UPA00253">
    <property type="reaction ID" value="UER00331"/>
</dbReference>
<reference evidence="16 17" key="1">
    <citation type="submission" date="2018-10" db="EMBL/GenBank/DDBJ databases">
        <title>Draft genome sequence of Bacillus salarius IM0101, isolated from a hypersaline soil in Inner Mongolia, China.</title>
        <authorList>
            <person name="Yamprayoonswat W."/>
            <person name="Boonvisut S."/>
            <person name="Jumpathong W."/>
            <person name="Sittihan S."/>
            <person name="Ruangsuj P."/>
            <person name="Wanthongcharoen S."/>
            <person name="Thongpramul N."/>
            <person name="Pimmason S."/>
            <person name="Yu B."/>
            <person name="Yasawong M."/>
        </authorList>
    </citation>
    <scope>NUCLEOTIDE SEQUENCE [LARGE SCALE GENOMIC DNA]</scope>
    <source>
        <strain evidence="16 17">IM0101</strain>
    </source>
</reference>
<feature type="binding site" evidence="13">
    <location>
        <position position="154"/>
    </location>
    <ligand>
        <name>substrate</name>
    </ligand>
</feature>
<dbReference type="InterPro" id="IPR022412">
    <property type="entry name" value="Quinolinate_PRibosylTrfase_N"/>
</dbReference>
<comment type="similarity">
    <text evidence="3 12">Belongs to the NadC/ModD family.</text>
</comment>
<dbReference type="CDD" id="cd01572">
    <property type="entry name" value="QPRTase"/>
    <property type="match status" value="1"/>
</dbReference>
<evidence type="ECO:0000256" key="5">
    <source>
        <dbReference type="ARBA" id="ARBA00011944"/>
    </source>
</evidence>
<dbReference type="InterPro" id="IPR002638">
    <property type="entry name" value="Quinolinate_PRibosylTrfase_C"/>
</dbReference>
<dbReference type="Pfam" id="PF01729">
    <property type="entry name" value="QRPTase_C"/>
    <property type="match status" value="1"/>
</dbReference>
<organism evidence="16 17">
    <name type="scientific">Salibacterium salarium</name>
    <dbReference type="NCBI Taxonomy" id="284579"/>
    <lineage>
        <taxon>Bacteria</taxon>
        <taxon>Bacillati</taxon>
        <taxon>Bacillota</taxon>
        <taxon>Bacilli</taxon>
        <taxon>Bacillales</taxon>
        <taxon>Bacillaceae</taxon>
    </lineage>
</organism>
<dbReference type="InterPro" id="IPR013785">
    <property type="entry name" value="Aldolase_TIM"/>
</dbReference>
<evidence type="ECO:0000313" key="16">
    <source>
        <dbReference type="EMBL" id="RSL35290.1"/>
    </source>
</evidence>
<evidence type="ECO:0000256" key="7">
    <source>
        <dbReference type="ARBA" id="ARBA00022676"/>
    </source>
</evidence>
<comment type="catalytic activity">
    <reaction evidence="10">
        <text>nicotinate beta-D-ribonucleotide + CO2 + diphosphate = quinolinate + 5-phospho-alpha-D-ribose 1-diphosphate + 2 H(+)</text>
        <dbReference type="Rhea" id="RHEA:12733"/>
        <dbReference type="ChEBI" id="CHEBI:15378"/>
        <dbReference type="ChEBI" id="CHEBI:16526"/>
        <dbReference type="ChEBI" id="CHEBI:29959"/>
        <dbReference type="ChEBI" id="CHEBI:33019"/>
        <dbReference type="ChEBI" id="CHEBI:57502"/>
        <dbReference type="ChEBI" id="CHEBI:58017"/>
        <dbReference type="EC" id="2.4.2.19"/>
    </reaction>
</comment>
<protein>
    <recommendedName>
        <fullName evidence="11">Probable nicotinate-nucleotide pyrophosphorylase [carboxylating]</fullName>
        <ecNumber evidence="5">2.4.2.19</ecNumber>
    </recommendedName>
    <alternativeName>
        <fullName evidence="9">Quinolinate phosphoribosyltransferase [decarboxylating]</fullName>
    </alternativeName>
</protein>
<dbReference type="GO" id="GO:0005737">
    <property type="term" value="C:cytoplasm"/>
    <property type="evidence" value="ECO:0007669"/>
    <property type="project" value="TreeGrafter"/>
</dbReference>
<proteinExistence type="inferred from homology"/>
<dbReference type="SUPFAM" id="SSF54675">
    <property type="entry name" value="Nicotinate/Quinolinate PRTase N-terminal domain-like"/>
    <property type="match status" value="1"/>
</dbReference>
<evidence type="ECO:0000256" key="10">
    <source>
        <dbReference type="ARBA" id="ARBA00047445"/>
    </source>
</evidence>
<evidence type="ECO:0000256" key="6">
    <source>
        <dbReference type="ARBA" id="ARBA00022642"/>
    </source>
</evidence>
<evidence type="ECO:0000256" key="2">
    <source>
        <dbReference type="ARBA" id="ARBA00004893"/>
    </source>
</evidence>
<dbReference type="FunFam" id="3.20.20.70:FF:000030">
    <property type="entry name" value="Nicotinate-nucleotide pyrophosphorylase, carboxylating"/>
    <property type="match status" value="1"/>
</dbReference>
<name>A0A428NAD7_9BACI</name>
<keyword evidence="8 12" id="KW-0808">Transferase</keyword>
<keyword evidence="6" id="KW-0662">Pyridine nucleotide biosynthesis</keyword>
<feature type="binding site" evidence="13">
    <location>
        <position position="97"/>
    </location>
    <ligand>
        <name>substrate</name>
    </ligand>
</feature>
<dbReference type="GO" id="GO:0004514">
    <property type="term" value="F:nicotinate-nucleotide diphosphorylase (carboxylating) activity"/>
    <property type="evidence" value="ECO:0007669"/>
    <property type="project" value="UniProtKB-EC"/>
</dbReference>
<dbReference type="EMBL" id="RBVX01000001">
    <property type="protein sequence ID" value="RSL35290.1"/>
    <property type="molecule type" value="Genomic_DNA"/>
</dbReference>
<comment type="function">
    <text evidence="1">Involved in the catabolism of quinolinic acid (QA).</text>
</comment>
<evidence type="ECO:0000256" key="11">
    <source>
        <dbReference type="ARBA" id="ARBA00069173"/>
    </source>
</evidence>
<feature type="binding site" evidence="13">
    <location>
        <begin position="238"/>
        <end position="240"/>
    </location>
    <ligand>
        <name>substrate</name>
    </ligand>
</feature>
<evidence type="ECO:0000259" key="15">
    <source>
        <dbReference type="Pfam" id="PF02749"/>
    </source>
</evidence>
<dbReference type="InterPro" id="IPR037128">
    <property type="entry name" value="Quinolinate_PRibosylTase_N_sf"/>
</dbReference>
<dbReference type="Gene3D" id="3.20.20.70">
    <property type="entry name" value="Aldolase class I"/>
    <property type="match status" value="1"/>
</dbReference>
<dbReference type="Pfam" id="PF02749">
    <property type="entry name" value="QRPTase_N"/>
    <property type="match status" value="1"/>
</dbReference>
<evidence type="ECO:0000256" key="3">
    <source>
        <dbReference type="ARBA" id="ARBA00009400"/>
    </source>
</evidence>
<dbReference type="InterPro" id="IPR004393">
    <property type="entry name" value="NadC"/>
</dbReference>
<dbReference type="AlphaFoldDB" id="A0A428NAD7"/>
<comment type="caution">
    <text evidence="16">The sequence shown here is derived from an EMBL/GenBank/DDBJ whole genome shotgun (WGS) entry which is preliminary data.</text>
</comment>